<gene>
    <name evidence="7" type="ORF">AKJ08_3592</name>
</gene>
<dbReference type="AlphaFoldDB" id="A0A0K1PI62"/>
<feature type="transmembrane region" description="Helical" evidence="5">
    <location>
        <begin position="419"/>
        <end position="443"/>
    </location>
</feature>
<feature type="domain" description="Major facilitator superfamily (MFS) profile" evidence="6">
    <location>
        <begin position="9"/>
        <end position="447"/>
    </location>
</feature>
<evidence type="ECO:0000259" key="6">
    <source>
        <dbReference type="PROSITE" id="PS50850"/>
    </source>
</evidence>
<name>A0A0K1PI62_9BACT</name>
<feature type="transmembrane region" description="Helical" evidence="5">
    <location>
        <begin position="132"/>
        <end position="154"/>
    </location>
</feature>
<feature type="transmembrane region" description="Helical" evidence="5">
    <location>
        <begin position="248"/>
        <end position="269"/>
    </location>
</feature>
<dbReference type="InterPro" id="IPR020846">
    <property type="entry name" value="MFS_dom"/>
</dbReference>
<feature type="transmembrane region" description="Helical" evidence="5">
    <location>
        <begin position="347"/>
        <end position="376"/>
    </location>
</feature>
<evidence type="ECO:0000256" key="3">
    <source>
        <dbReference type="ARBA" id="ARBA00022989"/>
    </source>
</evidence>
<accession>A0A0K1PI62</accession>
<keyword evidence="3 5" id="KW-1133">Transmembrane helix</keyword>
<feature type="transmembrane region" description="Helical" evidence="5">
    <location>
        <begin position="160"/>
        <end position="177"/>
    </location>
</feature>
<feature type="transmembrane region" description="Helical" evidence="5">
    <location>
        <begin position="388"/>
        <end position="407"/>
    </location>
</feature>
<feature type="transmembrane region" description="Helical" evidence="5">
    <location>
        <begin position="319"/>
        <end position="341"/>
    </location>
</feature>
<comment type="subcellular location">
    <subcellularLocation>
        <location evidence="1">Membrane</location>
        <topology evidence="1">Multi-pass membrane protein</topology>
    </subcellularLocation>
</comment>
<keyword evidence="4 5" id="KW-0472">Membrane</keyword>
<dbReference type="PANTHER" id="PTHR23501">
    <property type="entry name" value="MAJOR FACILITATOR SUPERFAMILY"/>
    <property type="match status" value="1"/>
</dbReference>
<feature type="transmembrane region" description="Helical" evidence="5">
    <location>
        <begin position="43"/>
        <end position="63"/>
    </location>
</feature>
<feature type="transmembrane region" description="Helical" evidence="5">
    <location>
        <begin position="289"/>
        <end position="307"/>
    </location>
</feature>
<dbReference type="PANTHER" id="PTHR23501:SF154">
    <property type="entry name" value="MULTIDRUG-EFFLUX TRANSPORTER RV1634-RELATED"/>
    <property type="match status" value="1"/>
</dbReference>
<evidence type="ECO:0000256" key="2">
    <source>
        <dbReference type="ARBA" id="ARBA00022692"/>
    </source>
</evidence>
<keyword evidence="8" id="KW-1185">Reference proteome</keyword>
<dbReference type="STRING" id="1391653.AKJ08_3592"/>
<dbReference type="PATRIC" id="fig|1391653.3.peg.3749"/>
<evidence type="ECO:0000256" key="1">
    <source>
        <dbReference type="ARBA" id="ARBA00004141"/>
    </source>
</evidence>
<dbReference type="Pfam" id="PF07690">
    <property type="entry name" value="MFS_1"/>
    <property type="match status" value="1"/>
</dbReference>
<dbReference type="KEGG" id="vin:AKJ08_3592"/>
<dbReference type="PROSITE" id="PS50850">
    <property type="entry name" value="MFS"/>
    <property type="match status" value="1"/>
</dbReference>
<dbReference type="EMBL" id="CP012332">
    <property type="protein sequence ID" value="AKU93205.1"/>
    <property type="molecule type" value="Genomic_DNA"/>
</dbReference>
<dbReference type="GO" id="GO:0022857">
    <property type="term" value="F:transmembrane transporter activity"/>
    <property type="evidence" value="ECO:0007669"/>
    <property type="project" value="InterPro"/>
</dbReference>
<dbReference type="Proteomes" id="UP000055590">
    <property type="component" value="Chromosome"/>
</dbReference>
<evidence type="ECO:0000256" key="5">
    <source>
        <dbReference type="SAM" id="Phobius"/>
    </source>
</evidence>
<proteinExistence type="predicted"/>
<protein>
    <submittedName>
        <fullName evidence="7">MFS transporter</fullName>
    </submittedName>
</protein>
<dbReference type="GO" id="GO:0005886">
    <property type="term" value="C:plasma membrane"/>
    <property type="evidence" value="ECO:0007669"/>
    <property type="project" value="TreeGrafter"/>
</dbReference>
<feature type="transmembrane region" description="Helical" evidence="5">
    <location>
        <begin position="7"/>
        <end position="31"/>
    </location>
</feature>
<evidence type="ECO:0000256" key="4">
    <source>
        <dbReference type="ARBA" id="ARBA00023136"/>
    </source>
</evidence>
<dbReference type="SUPFAM" id="SSF103473">
    <property type="entry name" value="MFS general substrate transporter"/>
    <property type="match status" value="1"/>
</dbReference>
<feature type="transmembrane region" description="Helical" evidence="5">
    <location>
        <begin position="197"/>
        <end position="215"/>
    </location>
</feature>
<sequence length="452" mass="45362">MFGSGRAALCIGVVMSVSLVAFEAMSVATIMPVASNYLGGLGGYGWAFSAFMLANVVGTIATGQAADARGPSAPFAAGLVVAAAGLLVAGLATSWPMFVVGRALQGLGGGAVMTTGYLTVRLGFPERLRARVLALISSAWVVPALVGPAVAGVLADRWSWRYVFVGLVPLLLAAAALMLPSLRKLGGATGARLDPHVLVRAVQLAAGVGLLLAGLQGRGWHGAALLIAGIGLAVAAARHLLPSGTLLAAPGLPAGLLTRGLLCFCYFGAEAFLPLGLTSLRGLSPGGAGLALSAAACTWFGGTWLSARLDAMFGSEGRRLRVIGGFLVTAIGVIGMAAGVLTSTLPIAAVMAFWALGALGMGLVYPTLSVIVLGLAPAGQEGRASSSLNFAENVGIAMGAGFASAAVDWTHALGWSQHGSIGVAYLVVIVPGLLGIVTAFRVFRAPSLVRAA</sequence>
<dbReference type="InterPro" id="IPR036259">
    <property type="entry name" value="MFS_trans_sf"/>
</dbReference>
<reference evidence="7 8" key="1">
    <citation type="submission" date="2015-08" db="EMBL/GenBank/DDBJ databases">
        <authorList>
            <person name="Babu N.S."/>
            <person name="Beckwith C.J."/>
            <person name="Beseler K.G."/>
            <person name="Brison A."/>
            <person name="Carone J.V."/>
            <person name="Caskin T.P."/>
            <person name="Diamond M."/>
            <person name="Durham M.E."/>
            <person name="Foxe J.M."/>
            <person name="Go M."/>
            <person name="Henderson B.A."/>
            <person name="Jones I.B."/>
            <person name="McGettigan J.A."/>
            <person name="Micheletti S.J."/>
            <person name="Nasrallah M.E."/>
            <person name="Ortiz D."/>
            <person name="Piller C.R."/>
            <person name="Privatt S.R."/>
            <person name="Schneider S.L."/>
            <person name="Sharp S."/>
            <person name="Smith T.C."/>
            <person name="Stanton J.D."/>
            <person name="Ullery H.E."/>
            <person name="Wilson R.J."/>
            <person name="Serrano M.G."/>
            <person name="Buck G."/>
            <person name="Lee V."/>
            <person name="Wang Y."/>
            <person name="Carvalho R."/>
            <person name="Voegtly L."/>
            <person name="Shi R."/>
            <person name="Duckworth R."/>
            <person name="Johnson A."/>
            <person name="Loviza R."/>
            <person name="Walstead R."/>
            <person name="Shah Z."/>
            <person name="Kiflezghi M."/>
            <person name="Wade K."/>
            <person name="Ball S.L."/>
            <person name="Bradley K.W."/>
            <person name="Asai D.J."/>
            <person name="Bowman C.A."/>
            <person name="Russell D.A."/>
            <person name="Pope W.H."/>
            <person name="Jacobs-Sera D."/>
            <person name="Hendrix R.W."/>
            <person name="Hatfull G.F."/>
        </authorList>
    </citation>
    <scope>NUCLEOTIDE SEQUENCE [LARGE SCALE GENOMIC DNA]</scope>
    <source>
        <strain evidence="7 8">DSM 27710</strain>
    </source>
</reference>
<feature type="transmembrane region" description="Helical" evidence="5">
    <location>
        <begin position="221"/>
        <end position="241"/>
    </location>
</feature>
<feature type="transmembrane region" description="Helical" evidence="5">
    <location>
        <begin position="103"/>
        <end position="120"/>
    </location>
</feature>
<feature type="transmembrane region" description="Helical" evidence="5">
    <location>
        <begin position="75"/>
        <end position="97"/>
    </location>
</feature>
<dbReference type="RefSeq" id="WP_050727260.1">
    <property type="nucleotide sequence ID" value="NZ_CP012332.1"/>
</dbReference>
<evidence type="ECO:0000313" key="8">
    <source>
        <dbReference type="Proteomes" id="UP000055590"/>
    </source>
</evidence>
<dbReference type="OrthoDB" id="9807274at2"/>
<evidence type="ECO:0000313" key="7">
    <source>
        <dbReference type="EMBL" id="AKU93205.1"/>
    </source>
</evidence>
<dbReference type="Gene3D" id="1.20.1250.20">
    <property type="entry name" value="MFS general substrate transporter like domains"/>
    <property type="match status" value="2"/>
</dbReference>
<organism evidence="7 8">
    <name type="scientific">Vulgatibacter incomptus</name>
    <dbReference type="NCBI Taxonomy" id="1391653"/>
    <lineage>
        <taxon>Bacteria</taxon>
        <taxon>Pseudomonadati</taxon>
        <taxon>Myxococcota</taxon>
        <taxon>Myxococcia</taxon>
        <taxon>Myxococcales</taxon>
        <taxon>Cystobacterineae</taxon>
        <taxon>Vulgatibacteraceae</taxon>
        <taxon>Vulgatibacter</taxon>
    </lineage>
</organism>
<keyword evidence="2 5" id="KW-0812">Transmembrane</keyword>
<dbReference type="InterPro" id="IPR011701">
    <property type="entry name" value="MFS"/>
</dbReference>